<proteinExistence type="predicted"/>
<dbReference type="SUPFAM" id="SSF48498">
    <property type="entry name" value="Tetracyclin repressor-like, C-terminal domain"/>
    <property type="match status" value="1"/>
</dbReference>
<dbReference type="PROSITE" id="PS50977">
    <property type="entry name" value="HTH_TETR_2"/>
    <property type="match status" value="1"/>
</dbReference>
<dbReference type="Pfam" id="PF00440">
    <property type="entry name" value="TetR_N"/>
    <property type="match status" value="1"/>
</dbReference>
<dbReference type="InterPro" id="IPR001647">
    <property type="entry name" value="HTH_TetR"/>
</dbReference>
<dbReference type="Gene3D" id="1.10.357.10">
    <property type="entry name" value="Tetracycline Repressor, domain 2"/>
    <property type="match status" value="1"/>
</dbReference>
<evidence type="ECO:0000256" key="4">
    <source>
        <dbReference type="PROSITE-ProRule" id="PRU00335"/>
    </source>
</evidence>
<evidence type="ECO:0000256" key="2">
    <source>
        <dbReference type="ARBA" id="ARBA00023125"/>
    </source>
</evidence>
<keyword evidence="1" id="KW-0805">Transcription regulation</keyword>
<protein>
    <submittedName>
        <fullName evidence="6">TetR family transcriptional regulator</fullName>
    </submittedName>
</protein>
<dbReference type="InterPro" id="IPR036271">
    <property type="entry name" value="Tet_transcr_reg_TetR-rel_C_sf"/>
</dbReference>
<accession>A0A543KRU7</accession>
<keyword evidence="2 4" id="KW-0238">DNA-binding</keyword>
<organism evidence="6 7">
    <name type="scientific">Ornithinimicrobium humiphilum</name>
    <dbReference type="NCBI Taxonomy" id="125288"/>
    <lineage>
        <taxon>Bacteria</taxon>
        <taxon>Bacillati</taxon>
        <taxon>Actinomycetota</taxon>
        <taxon>Actinomycetes</taxon>
        <taxon>Micrococcales</taxon>
        <taxon>Ornithinimicrobiaceae</taxon>
        <taxon>Ornithinimicrobium</taxon>
    </lineage>
</organism>
<gene>
    <name evidence="6" type="ORF">FB476_2714</name>
</gene>
<reference evidence="6 7" key="1">
    <citation type="submission" date="2019-06" db="EMBL/GenBank/DDBJ databases">
        <title>Sequencing the genomes of 1000 actinobacteria strains.</title>
        <authorList>
            <person name="Klenk H.-P."/>
        </authorList>
    </citation>
    <scope>NUCLEOTIDE SEQUENCE [LARGE SCALE GENOMIC DNA]</scope>
    <source>
        <strain evidence="6 7">DSM 12362</strain>
    </source>
</reference>
<dbReference type="OrthoDB" id="5242433at2"/>
<dbReference type="Proteomes" id="UP000315133">
    <property type="component" value="Unassembled WGS sequence"/>
</dbReference>
<dbReference type="PANTHER" id="PTHR30055">
    <property type="entry name" value="HTH-TYPE TRANSCRIPTIONAL REGULATOR RUTR"/>
    <property type="match status" value="1"/>
</dbReference>
<dbReference type="GO" id="GO:0000976">
    <property type="term" value="F:transcription cis-regulatory region binding"/>
    <property type="evidence" value="ECO:0007669"/>
    <property type="project" value="TreeGrafter"/>
</dbReference>
<keyword evidence="3" id="KW-0804">Transcription</keyword>
<feature type="DNA-binding region" description="H-T-H motif" evidence="4">
    <location>
        <begin position="36"/>
        <end position="55"/>
    </location>
</feature>
<dbReference type="EMBL" id="VFPU01000001">
    <property type="protein sequence ID" value="TQM97789.1"/>
    <property type="molecule type" value="Genomic_DNA"/>
</dbReference>
<dbReference type="PRINTS" id="PR00455">
    <property type="entry name" value="HTHTETR"/>
</dbReference>
<evidence type="ECO:0000256" key="3">
    <source>
        <dbReference type="ARBA" id="ARBA00023163"/>
    </source>
</evidence>
<dbReference type="InterPro" id="IPR050109">
    <property type="entry name" value="HTH-type_TetR-like_transc_reg"/>
</dbReference>
<evidence type="ECO:0000256" key="1">
    <source>
        <dbReference type="ARBA" id="ARBA00023015"/>
    </source>
</evidence>
<dbReference type="InterPro" id="IPR009057">
    <property type="entry name" value="Homeodomain-like_sf"/>
</dbReference>
<dbReference type="AlphaFoldDB" id="A0A543KRU7"/>
<keyword evidence="7" id="KW-1185">Reference proteome</keyword>
<evidence type="ECO:0000313" key="7">
    <source>
        <dbReference type="Proteomes" id="UP000315133"/>
    </source>
</evidence>
<name>A0A543KRU7_9MICO</name>
<feature type="domain" description="HTH tetR-type" evidence="5">
    <location>
        <begin position="13"/>
        <end position="73"/>
    </location>
</feature>
<evidence type="ECO:0000259" key="5">
    <source>
        <dbReference type="PROSITE" id="PS50977"/>
    </source>
</evidence>
<dbReference type="PANTHER" id="PTHR30055:SF234">
    <property type="entry name" value="HTH-TYPE TRANSCRIPTIONAL REGULATOR BETI"/>
    <property type="match status" value="1"/>
</dbReference>
<dbReference type="GO" id="GO:0003700">
    <property type="term" value="F:DNA-binding transcription factor activity"/>
    <property type="evidence" value="ECO:0007669"/>
    <property type="project" value="TreeGrafter"/>
</dbReference>
<dbReference type="RefSeq" id="WP_141819626.1">
    <property type="nucleotide sequence ID" value="NZ_BAAAIL010000001.1"/>
</dbReference>
<sequence>MTGRTRRPQVPVAQRRAQLVEAAIAVMRREGAWALTTRAVAAEAGVSHGSVHYAFSSKEELLRAVLAADTEAAAVLLTAVGVEGDPGEVLTRAFTAYADRLVADPDTELVLQELSLMGARDPALRPLVREENDAYRAMTARLLEDVASTAGTTWDAPVEIVAEQVLGILFGVAATWLVDRDDDRLRRTLADAARATAARLRTGAGA</sequence>
<evidence type="ECO:0000313" key="6">
    <source>
        <dbReference type="EMBL" id="TQM97789.1"/>
    </source>
</evidence>
<dbReference type="SUPFAM" id="SSF46689">
    <property type="entry name" value="Homeodomain-like"/>
    <property type="match status" value="1"/>
</dbReference>
<comment type="caution">
    <text evidence="6">The sequence shown here is derived from an EMBL/GenBank/DDBJ whole genome shotgun (WGS) entry which is preliminary data.</text>
</comment>